<evidence type="ECO:0000256" key="12">
    <source>
        <dbReference type="SAM" id="Phobius"/>
    </source>
</evidence>
<dbReference type="InterPro" id="IPR005282">
    <property type="entry name" value="LC_transporter"/>
</dbReference>
<keyword evidence="9" id="KW-0458">Lysosome</keyword>
<evidence type="ECO:0000256" key="11">
    <source>
        <dbReference type="SAM" id="MobiDB-lite"/>
    </source>
</evidence>
<keyword evidence="4 12" id="KW-0812">Transmembrane</keyword>
<evidence type="ECO:0000256" key="2">
    <source>
        <dbReference type="ARBA" id="ARBA00006855"/>
    </source>
</evidence>
<name>A0A505IL61_ASPNG</name>
<comment type="caution">
    <text evidence="13">The sequence shown here is derived from an EMBL/GenBank/DDBJ whole genome shotgun (WGS) entry which is preliminary data.</text>
</comment>
<gene>
    <name evidence="13" type="ORF">CAN33_0050070</name>
</gene>
<evidence type="ECO:0000256" key="5">
    <source>
        <dbReference type="ARBA" id="ARBA00022737"/>
    </source>
</evidence>
<dbReference type="FunFam" id="1.20.1280.290:FF:000016">
    <property type="entry name" value="Cystinosin homolog"/>
    <property type="match status" value="1"/>
</dbReference>
<feature type="transmembrane region" description="Helical" evidence="12">
    <location>
        <begin position="238"/>
        <end position="258"/>
    </location>
</feature>
<evidence type="ECO:0000256" key="4">
    <source>
        <dbReference type="ARBA" id="ARBA00022692"/>
    </source>
</evidence>
<dbReference type="EMBL" id="NKJJ02000004">
    <property type="protein sequence ID" value="TPR11709.1"/>
    <property type="molecule type" value="Genomic_DNA"/>
</dbReference>
<dbReference type="VEuPathDB" id="FungiDB:ASPNIDRAFT2_1101453"/>
<feature type="transmembrane region" description="Helical" evidence="12">
    <location>
        <begin position="195"/>
        <end position="218"/>
    </location>
</feature>
<evidence type="ECO:0000256" key="1">
    <source>
        <dbReference type="ARBA" id="ARBA00004155"/>
    </source>
</evidence>
<dbReference type="GO" id="GO:0015184">
    <property type="term" value="F:L-cystine transmembrane transporter activity"/>
    <property type="evidence" value="ECO:0007669"/>
    <property type="project" value="TreeGrafter"/>
</dbReference>
<proteinExistence type="inferred from homology"/>
<protein>
    <submittedName>
        <fullName evidence="13">Golgi CORVET complex core vacuolar protein 8 family protein</fullName>
    </submittedName>
</protein>
<feature type="transmembrane region" description="Helical" evidence="12">
    <location>
        <begin position="161"/>
        <end position="183"/>
    </location>
</feature>
<dbReference type="AlphaFoldDB" id="A0A505IL61"/>
<dbReference type="Pfam" id="PF04193">
    <property type="entry name" value="PQ-loop"/>
    <property type="match status" value="2"/>
</dbReference>
<dbReference type="GO" id="GO:0005774">
    <property type="term" value="C:vacuolar membrane"/>
    <property type="evidence" value="ECO:0007669"/>
    <property type="project" value="TreeGrafter"/>
</dbReference>
<dbReference type="VEuPathDB" id="FungiDB:An01g04970"/>
<evidence type="ECO:0000313" key="14">
    <source>
        <dbReference type="Proteomes" id="UP000197666"/>
    </source>
</evidence>
<keyword evidence="5" id="KW-0677">Repeat</keyword>
<dbReference type="OrthoDB" id="75720at2759"/>
<keyword evidence="7 12" id="KW-1133">Transmembrane helix</keyword>
<feature type="transmembrane region" description="Helical" evidence="12">
    <location>
        <begin position="93"/>
        <end position="117"/>
    </location>
</feature>
<dbReference type="GO" id="GO:0015293">
    <property type="term" value="F:symporter activity"/>
    <property type="evidence" value="ECO:0007669"/>
    <property type="project" value="UniProtKB-KW"/>
</dbReference>
<organism evidence="13 14">
    <name type="scientific">Aspergillus niger</name>
    <dbReference type="NCBI Taxonomy" id="5061"/>
    <lineage>
        <taxon>Eukaryota</taxon>
        <taxon>Fungi</taxon>
        <taxon>Dikarya</taxon>
        <taxon>Ascomycota</taxon>
        <taxon>Pezizomycotina</taxon>
        <taxon>Eurotiomycetes</taxon>
        <taxon>Eurotiomycetidae</taxon>
        <taxon>Eurotiales</taxon>
        <taxon>Aspergillaceae</taxon>
        <taxon>Aspergillus</taxon>
        <taxon>Aspergillus subgen. Circumdati</taxon>
    </lineage>
</organism>
<comment type="similarity">
    <text evidence="2">Belongs to the cystinosin family.</text>
</comment>
<dbReference type="VEuPathDB" id="FungiDB:M747DRAFT_85143"/>
<dbReference type="PANTHER" id="PTHR13131">
    <property type="entry name" value="CYSTINOSIN"/>
    <property type="match status" value="1"/>
</dbReference>
<reference evidence="14" key="1">
    <citation type="submission" date="2018-10" db="EMBL/GenBank/DDBJ databases">
        <title>FDA dAtabase for Regulatory Grade micrObial Sequences (FDA-ARGOS): Supporting development and validation of Infectious Disease Dx tests.</title>
        <authorList>
            <person name="Kerrigan L."/>
            <person name="Tallon L."/>
            <person name="Sadzewicz L."/>
            <person name="Sengamalay N."/>
            <person name="Ott S."/>
            <person name="Godinez A."/>
            <person name="Nagaraj S."/>
            <person name="Vavikolanu K."/>
            <person name="Nadendla S."/>
            <person name="George J."/>
            <person name="Sichtig H."/>
        </authorList>
    </citation>
    <scope>NUCLEOTIDE SEQUENCE [LARGE SCALE GENOMIC DNA]</scope>
    <source>
        <strain evidence="14">FDAARGOS_311</strain>
    </source>
</reference>
<evidence type="ECO:0000256" key="6">
    <source>
        <dbReference type="ARBA" id="ARBA00022847"/>
    </source>
</evidence>
<dbReference type="FunFam" id="1.20.1280.290:FF:000071">
    <property type="entry name" value="Lysosomal L-cystine transporter (Eurofung)"/>
    <property type="match status" value="1"/>
</dbReference>
<dbReference type="PANTHER" id="PTHR13131:SF5">
    <property type="entry name" value="CYSTINOSIN"/>
    <property type="match status" value="1"/>
</dbReference>
<keyword evidence="8 12" id="KW-0472">Membrane</keyword>
<feature type="transmembrane region" description="Helical" evidence="12">
    <location>
        <begin position="12"/>
        <end position="30"/>
    </location>
</feature>
<evidence type="ECO:0000256" key="3">
    <source>
        <dbReference type="ARBA" id="ARBA00022448"/>
    </source>
</evidence>
<feature type="compositionally biased region" description="Basic and acidic residues" evidence="11">
    <location>
        <begin position="262"/>
        <end position="272"/>
    </location>
</feature>
<dbReference type="InterPro" id="IPR006603">
    <property type="entry name" value="PQ-loop_rpt"/>
</dbReference>
<comment type="subcellular location">
    <subcellularLocation>
        <location evidence="1">Lysosome membrane</location>
        <topology evidence="1">Multi-pass membrane protein</topology>
    </subcellularLocation>
</comment>
<evidence type="ECO:0000256" key="8">
    <source>
        <dbReference type="ARBA" id="ARBA00023136"/>
    </source>
</evidence>
<accession>A0A505IL61</accession>
<feature type="transmembrane region" description="Helical" evidence="12">
    <location>
        <begin position="129"/>
        <end position="149"/>
    </location>
</feature>
<sequence length="361" mass="40885">MATQLEIFVRALSRLLGWIYTFCWSASFYPQPINNFRRRSTTGLAIDFPTINVLGFVCYTIYTSAFLYSPVIRHQYAARHPLAEDPTVRFNDFAFALHAVVLSFITYTQFWPFIWGFKVSRHQKVSKPVAGLFWGSIVGVTIVIFIVLGQSPNNGYDPYSWAWIDVIYALSYVKLVITIVKYVPQAWVNYKRKSTYGWSIGQILFDLSGGVLSLAQLLLDSSFQDDWSGVTGNPIKFLLSNVTIFFDLIFVVQHYILYRDAEDDSGKDRNPSDRTPLLSVSDGQPGRSQICKLDGGQSKKTQRLLDLATPLFGTRSMLTATLFPGLPACNPPVPGPRHLEILATKARRQGSWAQRLKSIWR</sequence>
<comment type="catalytic activity">
    <reaction evidence="10">
        <text>L-cystine(out) + H(+)(out) = L-cystine(in) + H(+)(in)</text>
        <dbReference type="Rhea" id="RHEA:66172"/>
        <dbReference type="ChEBI" id="CHEBI:15378"/>
        <dbReference type="ChEBI" id="CHEBI:35491"/>
    </reaction>
    <physiologicalReaction direction="left-to-right" evidence="10">
        <dbReference type="Rhea" id="RHEA:66173"/>
    </physiologicalReaction>
</comment>
<feature type="region of interest" description="Disordered" evidence="11">
    <location>
        <begin position="262"/>
        <end position="295"/>
    </location>
</feature>
<feature type="transmembrane region" description="Helical" evidence="12">
    <location>
        <begin position="51"/>
        <end position="73"/>
    </location>
</feature>
<evidence type="ECO:0000256" key="10">
    <source>
        <dbReference type="ARBA" id="ARBA00048473"/>
    </source>
</evidence>
<dbReference type="VEuPathDB" id="FungiDB:ATCC64974_19340"/>
<keyword evidence="6" id="KW-0769">Symport</keyword>
<evidence type="ECO:0000256" key="7">
    <source>
        <dbReference type="ARBA" id="ARBA00022989"/>
    </source>
</evidence>
<keyword evidence="3" id="KW-0813">Transport</keyword>
<dbReference type="Gene3D" id="1.20.1280.290">
    <property type="match status" value="2"/>
</dbReference>
<evidence type="ECO:0000313" key="13">
    <source>
        <dbReference type="EMBL" id="TPR11709.1"/>
    </source>
</evidence>
<dbReference type="Proteomes" id="UP000197666">
    <property type="component" value="Unassembled WGS sequence"/>
</dbReference>
<evidence type="ECO:0000256" key="9">
    <source>
        <dbReference type="ARBA" id="ARBA00023228"/>
    </source>
</evidence>
<dbReference type="SMART" id="SM00679">
    <property type="entry name" value="CTNS"/>
    <property type="match status" value="2"/>
</dbReference>
<dbReference type="GO" id="GO:0000324">
    <property type="term" value="C:fungal-type vacuole"/>
    <property type="evidence" value="ECO:0007669"/>
    <property type="project" value="TreeGrafter"/>
</dbReference>